<proteinExistence type="predicted"/>
<evidence type="ECO:0000259" key="1">
    <source>
        <dbReference type="Pfam" id="PF01636"/>
    </source>
</evidence>
<evidence type="ECO:0000313" key="3">
    <source>
        <dbReference type="Proteomes" id="UP000823588"/>
    </source>
</evidence>
<dbReference type="InterPro" id="IPR011009">
    <property type="entry name" value="Kinase-like_dom_sf"/>
</dbReference>
<reference evidence="2" key="1">
    <citation type="submission" date="2021-03" db="EMBL/GenBank/DDBJ databases">
        <title>Genomic Encyclopedia of Type Strains, Phase IV (KMG-IV): sequencing the most valuable type-strain genomes for metagenomic binning, comparative biology and taxonomic classification.</title>
        <authorList>
            <person name="Goeker M."/>
        </authorList>
    </citation>
    <scope>NUCLEOTIDE SEQUENCE</scope>
    <source>
        <strain evidence="2">DSM 23564</strain>
    </source>
</reference>
<evidence type="ECO:0000313" key="2">
    <source>
        <dbReference type="EMBL" id="MBP1921104.1"/>
    </source>
</evidence>
<keyword evidence="2" id="KW-0418">Kinase</keyword>
<dbReference type="InterPro" id="IPR002575">
    <property type="entry name" value="Aminoglycoside_PTrfase"/>
</dbReference>
<protein>
    <submittedName>
        <fullName evidence="2">Aminoglycoside phosphotransferase (APT) family kinase protein</fullName>
    </submittedName>
</protein>
<dbReference type="Proteomes" id="UP000823588">
    <property type="component" value="Unassembled WGS sequence"/>
</dbReference>
<dbReference type="OrthoDB" id="350437at2157"/>
<dbReference type="AlphaFoldDB" id="A0A8T4G9L2"/>
<dbReference type="RefSeq" id="WP_209482490.1">
    <property type="nucleotide sequence ID" value="NZ_JAGGKQ010000001.1"/>
</dbReference>
<keyword evidence="3" id="KW-1185">Reference proteome</keyword>
<name>A0A8T4G9L2_9EURY</name>
<dbReference type="InterPro" id="IPR051678">
    <property type="entry name" value="AGP_Transferase"/>
</dbReference>
<feature type="domain" description="Aminoglycoside phosphotransferase" evidence="1">
    <location>
        <begin position="35"/>
        <end position="266"/>
    </location>
</feature>
<sequence length="336" mass="35878">MSDAVEATLPVAFPDRAVEELVGVGPSWNGGNETVGVDFADGGRAYLKVAIEGDGSRIARERAVLEHVRASGTVPVPKVLAADSDADPPFLATAPAPGRDLLDVYAAAEDDPERVALLRGVGRTLAALHEGRFGSHGEIVGGRVDAGLELETAGWTDVLLATIERTREIGTTDRLAGHFDAAIDCVEANRSILDEAPAALLHGDVAKPNAFVVDEAAETQVGLIDWELAHVGDPARDLVRARDQLCNDFDSEGPARFGDAVYAGYRERAGGLPEGFETRAPVYRVVRILGRSGFLDQWETYLDTPMPELVERIDAELERRLAAVRAAETADGSHRA</sequence>
<dbReference type="PANTHER" id="PTHR21310">
    <property type="entry name" value="AMINOGLYCOSIDE PHOSPHOTRANSFERASE-RELATED-RELATED"/>
    <property type="match status" value="1"/>
</dbReference>
<dbReference type="GO" id="GO:0016301">
    <property type="term" value="F:kinase activity"/>
    <property type="evidence" value="ECO:0007669"/>
    <property type="project" value="UniProtKB-KW"/>
</dbReference>
<dbReference type="SUPFAM" id="SSF56112">
    <property type="entry name" value="Protein kinase-like (PK-like)"/>
    <property type="match status" value="1"/>
</dbReference>
<accession>A0A8T4G9L2</accession>
<gene>
    <name evidence="2" type="ORF">J2751_000087</name>
</gene>
<keyword evidence="2" id="KW-0808">Transferase</keyword>
<dbReference type="Pfam" id="PF01636">
    <property type="entry name" value="APH"/>
    <property type="match status" value="1"/>
</dbReference>
<dbReference type="EMBL" id="JAGGKQ010000001">
    <property type="protein sequence ID" value="MBP1921104.1"/>
    <property type="molecule type" value="Genomic_DNA"/>
</dbReference>
<organism evidence="2 3">
    <name type="scientific">Halorubrum alkaliphilum</name>
    <dbReference type="NCBI Taxonomy" id="261290"/>
    <lineage>
        <taxon>Archaea</taxon>
        <taxon>Methanobacteriati</taxon>
        <taxon>Methanobacteriota</taxon>
        <taxon>Stenosarchaea group</taxon>
        <taxon>Halobacteria</taxon>
        <taxon>Halobacteriales</taxon>
        <taxon>Haloferacaceae</taxon>
        <taxon>Halorubrum</taxon>
    </lineage>
</organism>
<dbReference type="Gene3D" id="3.90.1200.10">
    <property type="match status" value="1"/>
</dbReference>
<comment type="caution">
    <text evidence="2">The sequence shown here is derived from an EMBL/GenBank/DDBJ whole genome shotgun (WGS) entry which is preliminary data.</text>
</comment>